<evidence type="ECO:0000313" key="1">
    <source>
        <dbReference type="EMBL" id="MBA4543095.1"/>
    </source>
</evidence>
<gene>
    <name evidence="1" type="ORF">H1164_09295</name>
</gene>
<protein>
    <submittedName>
        <fullName evidence="1">DUF2953 domain-containing protein</fullName>
    </submittedName>
</protein>
<name>A0A7W1XAL5_9BACL</name>
<proteinExistence type="predicted"/>
<keyword evidence="2" id="KW-1185">Reference proteome</keyword>
<dbReference type="Proteomes" id="UP000530514">
    <property type="component" value="Unassembled WGS sequence"/>
</dbReference>
<sequence length="229" mass="26762">MMGLVLFLIMAGILVLLVVLIWFTSVRIEILYKRENKNDRGEIKISALGGLVRFRVNLPEVKWTGMDEGMQVEGTVKGQTTAAKMAKEKGKVKLNRRTFQQFRFYYHEFVERFDQFHKTIRWFLSKVTFEKLTWVTKIGTGDAAESGILTGVAWGIKTTLIGFFSQYTRWREAPQLTIHPEFNREVLETYFHSIIRFRVGHAILGAKRLLLHMRTGRERTTWQNIQFKA</sequence>
<reference evidence="1 2" key="1">
    <citation type="submission" date="2020-07" db="EMBL/GenBank/DDBJ databases">
        <authorList>
            <person name="Feng H."/>
        </authorList>
    </citation>
    <scope>NUCLEOTIDE SEQUENCE [LARGE SCALE GENOMIC DNA]</scope>
    <source>
        <strain evidence="2">s-11</strain>
    </source>
</reference>
<dbReference type="OrthoDB" id="1683589at2"/>
<dbReference type="InterPro" id="IPR021338">
    <property type="entry name" value="DUF2953"/>
</dbReference>
<dbReference type="EMBL" id="JACEIP010000012">
    <property type="protein sequence ID" value="MBA4543095.1"/>
    <property type="molecule type" value="Genomic_DNA"/>
</dbReference>
<evidence type="ECO:0000313" key="2">
    <source>
        <dbReference type="Proteomes" id="UP000530514"/>
    </source>
</evidence>
<comment type="caution">
    <text evidence="1">The sequence shown here is derived from an EMBL/GenBank/DDBJ whole genome shotgun (WGS) entry which is preliminary data.</text>
</comment>
<dbReference type="Pfam" id="PF11167">
    <property type="entry name" value="DUF2953"/>
    <property type="match status" value="1"/>
</dbReference>
<accession>A0A7W1XAL5</accession>
<dbReference type="AlphaFoldDB" id="A0A7W1XAL5"/>
<organism evidence="1 2">
    <name type="scientific">Thermoactinomyces daqus</name>
    <dbReference type="NCBI Taxonomy" id="1329516"/>
    <lineage>
        <taxon>Bacteria</taxon>
        <taxon>Bacillati</taxon>
        <taxon>Bacillota</taxon>
        <taxon>Bacilli</taxon>
        <taxon>Bacillales</taxon>
        <taxon>Thermoactinomycetaceae</taxon>
        <taxon>Thermoactinomyces</taxon>
    </lineage>
</organism>